<dbReference type="PANTHER" id="PTHR30466:SF11">
    <property type="entry name" value="FLAVIN-DEPENDENT MONOOXYGENASE, REDUCTASE SUBUNIT HSAB"/>
    <property type="match status" value="1"/>
</dbReference>
<dbReference type="GO" id="GO:0042602">
    <property type="term" value="F:riboflavin reductase (NADPH) activity"/>
    <property type="evidence" value="ECO:0007669"/>
    <property type="project" value="TreeGrafter"/>
</dbReference>
<feature type="domain" description="Flavin reductase like" evidence="3">
    <location>
        <begin position="18"/>
        <end position="172"/>
    </location>
</feature>
<sequence length="221" mass="24696">MNHSPLPPEVVDRIESTLKIVDREVWAITASDGASRGALTATWVSQASINRNFPTLLIGLAPNHATAKLVLKSRRFLAHLLRSDQASVAYKLAAVSGVSGTDKLAEFTLIGDRPEDAPPMLASCLAWLECQVFHYYDCGDRWFFWADIIDAGTPFDEPVGEVQPLREQAFFKSLKPEQRAQLLAARDAELPLHQSWADMWRTMGEEVEEIDLSELDDEEDT</sequence>
<proteinExistence type="inferred from homology"/>
<name>D2R8I4_PIRSD</name>
<dbReference type="PANTHER" id="PTHR30466">
    <property type="entry name" value="FLAVIN REDUCTASE"/>
    <property type="match status" value="1"/>
</dbReference>
<dbReference type="Gene3D" id="2.30.110.10">
    <property type="entry name" value="Electron Transport, Fmn-binding Protein, Chain A"/>
    <property type="match status" value="1"/>
</dbReference>
<reference evidence="4 5" key="1">
    <citation type="journal article" date="2009" name="Stand. Genomic Sci.">
        <title>Complete genome sequence of Pirellula staleyi type strain (ATCC 27377).</title>
        <authorList>
            <person name="Clum A."/>
            <person name="Tindall B.J."/>
            <person name="Sikorski J."/>
            <person name="Ivanova N."/>
            <person name="Mavrommatis K."/>
            <person name="Lucas S."/>
            <person name="Glavina del Rio T."/>
            <person name="Nolan M."/>
            <person name="Chen F."/>
            <person name="Tice H."/>
            <person name="Pitluck S."/>
            <person name="Cheng J.F."/>
            <person name="Chertkov O."/>
            <person name="Brettin T."/>
            <person name="Han C."/>
            <person name="Detter J.C."/>
            <person name="Kuske C."/>
            <person name="Bruce D."/>
            <person name="Goodwin L."/>
            <person name="Ovchinikova G."/>
            <person name="Pati A."/>
            <person name="Mikhailova N."/>
            <person name="Chen A."/>
            <person name="Palaniappan K."/>
            <person name="Land M."/>
            <person name="Hauser L."/>
            <person name="Chang Y.J."/>
            <person name="Jeffries C.D."/>
            <person name="Chain P."/>
            <person name="Rohde M."/>
            <person name="Goker M."/>
            <person name="Bristow J."/>
            <person name="Eisen J.A."/>
            <person name="Markowitz V."/>
            <person name="Hugenholtz P."/>
            <person name="Kyrpides N.C."/>
            <person name="Klenk H.P."/>
            <person name="Lapidus A."/>
        </authorList>
    </citation>
    <scope>NUCLEOTIDE SEQUENCE [LARGE SCALE GENOMIC DNA]</scope>
    <source>
        <strain evidence="5">ATCC 27377 / DSM 6068 / ICPB 4128</strain>
    </source>
</reference>
<dbReference type="KEGG" id="psl:Psta_2860"/>
<evidence type="ECO:0000256" key="2">
    <source>
        <dbReference type="ARBA" id="ARBA00023002"/>
    </source>
</evidence>
<accession>D2R8I4</accession>
<dbReference type="HOGENOM" id="CLU_1249673_0_0_0"/>
<protein>
    <submittedName>
        <fullName evidence="4">Flavin reductase domain protein FMN-binding protein</fullName>
    </submittedName>
</protein>
<dbReference type="OrthoDB" id="9792436at2"/>
<dbReference type="InterPro" id="IPR002563">
    <property type="entry name" value="Flavin_Rdtase-like_dom"/>
</dbReference>
<keyword evidence="2" id="KW-0560">Oxidoreductase</keyword>
<evidence type="ECO:0000256" key="1">
    <source>
        <dbReference type="ARBA" id="ARBA00008898"/>
    </source>
</evidence>
<dbReference type="InterPro" id="IPR050268">
    <property type="entry name" value="NADH-dep_flavin_reductase"/>
</dbReference>
<gene>
    <name evidence="4" type="ordered locus">Psta_2860</name>
</gene>
<dbReference type="Pfam" id="PF01613">
    <property type="entry name" value="Flavin_Reduct"/>
    <property type="match status" value="1"/>
</dbReference>
<evidence type="ECO:0000313" key="4">
    <source>
        <dbReference type="EMBL" id="ADB17525.1"/>
    </source>
</evidence>
<dbReference type="InterPro" id="IPR012349">
    <property type="entry name" value="Split_barrel_FMN-bd"/>
</dbReference>
<dbReference type="STRING" id="530564.Psta_2860"/>
<dbReference type="SUPFAM" id="SSF50475">
    <property type="entry name" value="FMN-binding split barrel"/>
    <property type="match status" value="1"/>
</dbReference>
<dbReference type="eggNOG" id="COG1853">
    <property type="taxonomic scope" value="Bacteria"/>
</dbReference>
<dbReference type="GO" id="GO:0010181">
    <property type="term" value="F:FMN binding"/>
    <property type="evidence" value="ECO:0007669"/>
    <property type="project" value="InterPro"/>
</dbReference>
<comment type="similarity">
    <text evidence="1">Belongs to the non-flavoprotein flavin reductase family.</text>
</comment>
<organism evidence="4 5">
    <name type="scientific">Pirellula staleyi (strain ATCC 27377 / DSM 6068 / ICPB 4128)</name>
    <name type="common">Pirella staleyi</name>
    <dbReference type="NCBI Taxonomy" id="530564"/>
    <lineage>
        <taxon>Bacteria</taxon>
        <taxon>Pseudomonadati</taxon>
        <taxon>Planctomycetota</taxon>
        <taxon>Planctomycetia</taxon>
        <taxon>Pirellulales</taxon>
        <taxon>Pirellulaceae</taxon>
        <taxon>Pirellula</taxon>
    </lineage>
</organism>
<dbReference type="Proteomes" id="UP000001887">
    <property type="component" value="Chromosome"/>
</dbReference>
<evidence type="ECO:0000259" key="3">
    <source>
        <dbReference type="SMART" id="SM00903"/>
    </source>
</evidence>
<evidence type="ECO:0000313" key="5">
    <source>
        <dbReference type="Proteomes" id="UP000001887"/>
    </source>
</evidence>
<dbReference type="SMART" id="SM00903">
    <property type="entry name" value="Flavin_Reduct"/>
    <property type="match status" value="1"/>
</dbReference>
<keyword evidence="5" id="KW-1185">Reference proteome</keyword>
<dbReference type="EMBL" id="CP001848">
    <property type="protein sequence ID" value="ADB17525.1"/>
    <property type="molecule type" value="Genomic_DNA"/>
</dbReference>
<dbReference type="AlphaFoldDB" id="D2R8I4"/>